<dbReference type="InterPro" id="IPR011047">
    <property type="entry name" value="Quinoprotein_ADH-like_sf"/>
</dbReference>
<accession>A0A5C8KY23</accession>
<comment type="function">
    <text evidence="4">Part of the outer membrane protein assembly complex, which is involved in assembly and insertion of beta-barrel proteins into the outer membrane.</text>
</comment>
<reference evidence="6 7" key="1">
    <citation type="submission" date="2019-08" db="EMBL/GenBank/DDBJ databases">
        <authorList>
            <person name="Karlyshev A.V."/>
        </authorList>
    </citation>
    <scope>NUCLEOTIDE SEQUENCE [LARGE SCALE GENOMIC DNA]</scope>
    <source>
        <strain evidence="6 7">Alg18-2.2</strain>
    </source>
</reference>
<evidence type="ECO:0000256" key="4">
    <source>
        <dbReference type="HAMAP-Rule" id="MF_00923"/>
    </source>
</evidence>
<evidence type="ECO:0000256" key="2">
    <source>
        <dbReference type="ARBA" id="ARBA00023136"/>
    </source>
</evidence>
<keyword evidence="1 4" id="KW-0732">Signal</keyword>
<name>A0A5C8KY23_9GAMM</name>
<evidence type="ECO:0000256" key="3">
    <source>
        <dbReference type="ARBA" id="ARBA00023237"/>
    </source>
</evidence>
<comment type="subunit">
    <text evidence="4">Part of the Bam complex.</text>
</comment>
<keyword evidence="3 4" id="KW-0998">Cell outer membrane</keyword>
<comment type="subcellular location">
    <subcellularLocation>
        <location evidence="4">Cell outer membrane</location>
        <topology evidence="4">Lipid-anchor</topology>
    </subcellularLocation>
</comment>
<evidence type="ECO:0000313" key="6">
    <source>
        <dbReference type="EMBL" id="TXK64513.1"/>
    </source>
</evidence>
<evidence type="ECO:0000256" key="1">
    <source>
        <dbReference type="ARBA" id="ARBA00022729"/>
    </source>
</evidence>
<dbReference type="HAMAP" id="MF_00923">
    <property type="entry name" value="OM_assembly_BamB"/>
    <property type="match status" value="1"/>
</dbReference>
<dbReference type="InterPro" id="IPR017687">
    <property type="entry name" value="BamB"/>
</dbReference>
<keyword evidence="7" id="KW-1185">Reference proteome</keyword>
<dbReference type="EMBL" id="VRTS01000003">
    <property type="protein sequence ID" value="TXK64513.1"/>
    <property type="molecule type" value="Genomic_DNA"/>
</dbReference>
<comment type="similarity">
    <text evidence="4">Belongs to the BamB family.</text>
</comment>
<dbReference type="Pfam" id="PF13360">
    <property type="entry name" value="PQQ_2"/>
    <property type="match status" value="1"/>
</dbReference>
<dbReference type="OrthoDB" id="5173551at2"/>
<protein>
    <recommendedName>
        <fullName evidence="4">Outer membrane protein assembly factor BamB</fullName>
    </recommendedName>
</protein>
<dbReference type="PANTHER" id="PTHR34512:SF30">
    <property type="entry name" value="OUTER MEMBRANE PROTEIN ASSEMBLY FACTOR BAMB"/>
    <property type="match status" value="1"/>
</dbReference>
<dbReference type="SUPFAM" id="SSF50998">
    <property type="entry name" value="Quinoprotein alcohol dehydrogenase-like"/>
    <property type="match status" value="1"/>
</dbReference>
<evidence type="ECO:0000313" key="7">
    <source>
        <dbReference type="Proteomes" id="UP000321248"/>
    </source>
</evidence>
<dbReference type="PANTHER" id="PTHR34512">
    <property type="entry name" value="CELL SURFACE PROTEIN"/>
    <property type="match status" value="1"/>
</dbReference>
<proteinExistence type="inferred from homology"/>
<gene>
    <name evidence="4 6" type="primary">bamB</name>
    <name evidence="6" type="ORF">FU658_06435</name>
</gene>
<keyword evidence="2 4" id="KW-0472">Membrane</keyword>
<dbReference type="AlphaFoldDB" id="A0A5C8KY23"/>
<dbReference type="InterPro" id="IPR002372">
    <property type="entry name" value="PQQ_rpt_dom"/>
</dbReference>
<dbReference type="InterPro" id="IPR015943">
    <property type="entry name" value="WD40/YVTN_repeat-like_dom_sf"/>
</dbReference>
<sequence length="399" mass="42948">MHRRPEPMRITTKWILMASAIVLLAGCGTRVGGWFHKAPDEATAPAALVDFEPRLSVETLWQRNIGDGERRLGLRMAPTLAGGRVYAADAGGSLFALDAQNGQDIWRNETGLRLSSSPGVGGSLVVASSLDGDVVAYDADGGGERWRARVSSEVVSMPAVGSGLVVVRSIDGRVFGFDAADGNRRWVFERTTPALALRGKSAPLLGQGLVYVGYEDGVVVALRMQDGLRVWEQRVAEPQGRSEIERLGDIGGAMQLGVNEIYAASYGGQVMAIQAQNGQPLWATDLQSYAGLALSGRYLLAGDVDSTLWALDRTNSSSLWRQEALRNRWVTTPAVQAEHVLVGDSEGYVHWFDLPTGAPAARARVGRNPIRGAPQVSLDSIAYILDTHGQLVAYRVSRL</sequence>
<dbReference type="InterPro" id="IPR018391">
    <property type="entry name" value="PQQ_b-propeller_rpt"/>
</dbReference>
<feature type="domain" description="Pyrrolo-quinoline quinone repeat" evidence="5">
    <location>
        <begin position="92"/>
        <end position="322"/>
    </location>
</feature>
<dbReference type="GO" id="GO:0051205">
    <property type="term" value="P:protein insertion into membrane"/>
    <property type="evidence" value="ECO:0007669"/>
    <property type="project" value="UniProtKB-UniRule"/>
</dbReference>
<comment type="caution">
    <text evidence="6">The sequence shown here is derived from an EMBL/GenBank/DDBJ whole genome shotgun (WGS) entry which is preliminary data.</text>
</comment>
<dbReference type="GO" id="GO:0009279">
    <property type="term" value="C:cell outer membrane"/>
    <property type="evidence" value="ECO:0007669"/>
    <property type="project" value="UniProtKB-SubCell"/>
</dbReference>
<organism evidence="6 7">
    <name type="scientific">Alkalisalibacterium limincola</name>
    <dbReference type="NCBI Taxonomy" id="2699169"/>
    <lineage>
        <taxon>Bacteria</taxon>
        <taxon>Pseudomonadati</taxon>
        <taxon>Pseudomonadota</taxon>
        <taxon>Gammaproteobacteria</taxon>
        <taxon>Lysobacterales</taxon>
        <taxon>Lysobacteraceae</taxon>
        <taxon>Alkalisalibacterium</taxon>
    </lineage>
</organism>
<dbReference type="Gene3D" id="2.130.10.10">
    <property type="entry name" value="YVTN repeat-like/Quinoprotein amine dehydrogenase"/>
    <property type="match status" value="1"/>
</dbReference>
<dbReference type="SMART" id="SM00564">
    <property type="entry name" value="PQQ"/>
    <property type="match status" value="7"/>
</dbReference>
<dbReference type="Proteomes" id="UP000321248">
    <property type="component" value="Unassembled WGS sequence"/>
</dbReference>
<evidence type="ECO:0000259" key="5">
    <source>
        <dbReference type="Pfam" id="PF13360"/>
    </source>
</evidence>
<keyword evidence="4" id="KW-0564">Palmitate</keyword>
<keyword evidence="4" id="KW-0449">Lipoprotein</keyword>
<dbReference type="PROSITE" id="PS51257">
    <property type="entry name" value="PROKAR_LIPOPROTEIN"/>
    <property type="match status" value="1"/>
</dbReference>
<dbReference type="NCBIfam" id="TIGR03300">
    <property type="entry name" value="assembly_YfgL"/>
    <property type="match status" value="1"/>
</dbReference>
<dbReference type="GO" id="GO:0043165">
    <property type="term" value="P:Gram-negative-bacterium-type cell outer membrane assembly"/>
    <property type="evidence" value="ECO:0007669"/>
    <property type="project" value="UniProtKB-UniRule"/>
</dbReference>